<dbReference type="Pfam" id="PF01315">
    <property type="entry name" value="Ald_Xan_dh_C"/>
    <property type="match status" value="1"/>
</dbReference>
<dbReference type="InterPro" id="IPR046867">
    <property type="entry name" value="AldOxase/xan_DH_MoCoBD2"/>
</dbReference>
<dbReference type="SUPFAM" id="SSF54665">
    <property type="entry name" value="CO dehydrogenase molybdoprotein N-domain-like"/>
    <property type="match status" value="1"/>
</dbReference>
<evidence type="ECO:0000256" key="1">
    <source>
        <dbReference type="ARBA" id="ARBA00022505"/>
    </source>
</evidence>
<evidence type="ECO:0000259" key="3">
    <source>
        <dbReference type="SMART" id="SM01008"/>
    </source>
</evidence>
<accession>A0ABP5PRG8</accession>
<dbReference type="Gene3D" id="3.30.365.10">
    <property type="entry name" value="Aldehyde oxidase/xanthine dehydrogenase, molybdopterin binding domain"/>
    <property type="match status" value="4"/>
</dbReference>
<comment type="caution">
    <text evidence="4">The sequence shown here is derived from an EMBL/GenBank/DDBJ whole genome shotgun (WGS) entry which is preliminary data.</text>
</comment>
<keyword evidence="5" id="KW-1185">Reference proteome</keyword>
<dbReference type="InterPro" id="IPR037165">
    <property type="entry name" value="AldOxase/xan_DH_Mopterin-bd_sf"/>
</dbReference>
<dbReference type="SUPFAM" id="SSF56003">
    <property type="entry name" value="Molybdenum cofactor-binding domain"/>
    <property type="match status" value="1"/>
</dbReference>
<feature type="domain" description="Aldehyde oxidase/xanthine dehydrogenase a/b hammerhead" evidence="3">
    <location>
        <begin position="18"/>
        <end position="122"/>
    </location>
</feature>
<dbReference type="PANTHER" id="PTHR11908">
    <property type="entry name" value="XANTHINE DEHYDROGENASE"/>
    <property type="match status" value="1"/>
</dbReference>
<dbReference type="InterPro" id="IPR036856">
    <property type="entry name" value="Ald_Oxase/Xan_DH_a/b_sf"/>
</dbReference>
<dbReference type="EMBL" id="BAAAQX010000039">
    <property type="protein sequence ID" value="GAA2214262.1"/>
    <property type="molecule type" value="Genomic_DNA"/>
</dbReference>
<keyword evidence="2" id="KW-0560">Oxidoreductase</keyword>
<dbReference type="RefSeq" id="WP_344491438.1">
    <property type="nucleotide sequence ID" value="NZ_BAAAQX010000039.1"/>
</dbReference>
<name>A0ABP5PRG8_9ACTN</name>
<protein>
    <submittedName>
        <fullName evidence="4">Xanthine dehydrogenase family protein molybdopterin-binding subunit</fullName>
    </submittedName>
</protein>
<organism evidence="4 5">
    <name type="scientific">Nonomuraea monospora</name>
    <dbReference type="NCBI Taxonomy" id="568818"/>
    <lineage>
        <taxon>Bacteria</taxon>
        <taxon>Bacillati</taxon>
        <taxon>Actinomycetota</taxon>
        <taxon>Actinomycetes</taxon>
        <taxon>Streptosporangiales</taxon>
        <taxon>Streptosporangiaceae</taxon>
        <taxon>Nonomuraea</taxon>
    </lineage>
</organism>
<dbReference type="Gene3D" id="3.90.1170.50">
    <property type="entry name" value="Aldehyde oxidase/xanthine dehydrogenase, a/b hammerhead"/>
    <property type="match status" value="1"/>
</dbReference>
<evidence type="ECO:0000313" key="4">
    <source>
        <dbReference type="EMBL" id="GAA2214262.1"/>
    </source>
</evidence>
<keyword evidence="1" id="KW-0500">Molybdenum</keyword>
<dbReference type="SMART" id="SM01008">
    <property type="entry name" value="Ald_Xan_dh_C"/>
    <property type="match status" value="1"/>
</dbReference>
<dbReference type="Proteomes" id="UP001499843">
    <property type="component" value="Unassembled WGS sequence"/>
</dbReference>
<dbReference type="InterPro" id="IPR000674">
    <property type="entry name" value="Ald_Oxase/Xan_DH_a/b"/>
</dbReference>
<evidence type="ECO:0000313" key="5">
    <source>
        <dbReference type="Proteomes" id="UP001499843"/>
    </source>
</evidence>
<dbReference type="InterPro" id="IPR008274">
    <property type="entry name" value="AldOxase/xan_DH_MoCoBD1"/>
</dbReference>
<proteinExistence type="predicted"/>
<dbReference type="PANTHER" id="PTHR11908:SF132">
    <property type="entry name" value="ALDEHYDE OXIDASE 1-RELATED"/>
    <property type="match status" value="1"/>
</dbReference>
<dbReference type="InterPro" id="IPR016208">
    <property type="entry name" value="Ald_Oxase/xanthine_DH-like"/>
</dbReference>
<dbReference type="Pfam" id="PF02738">
    <property type="entry name" value="MoCoBD_1"/>
    <property type="match status" value="1"/>
</dbReference>
<dbReference type="Pfam" id="PF20256">
    <property type="entry name" value="MoCoBD_2"/>
    <property type="match status" value="1"/>
</dbReference>
<sequence>MSVVGKPVARVDGVAKVTGAARYAADTQVSGVTHGVLVPSTIARGRITAIDTTKAAAAAGVLGVFTHRNLGRLNVTGLRGSLPLQDDRIRHAGQPVAIVVARTLEQARHAATLVKVAYRAERPRVRLATDLGNAYLPANGPDGADNVYVRGDVARALAEAPVRIEATYTTPLQHHNPMEPSAAVARWEGRRLIVHESSQAIAGIRDALATAFRLPRENVRVLSPYTGGGFGAKAFAAWPRVVLTAAVARRVGRPVKLVLTRADTYTSYGHRAESHQVLRLGATRDGRLTALDHTLIQQVARAEGQFATSARVTRMLYTCPNVRTTQQAVALDLANGSYVRAPDTITNFALESALDELSHRLGLDPVTLRLRNWSPVNQETGVRHGSNQLRACYRRGAARFGWSRRDPMPRSMRDGDWLIGWGMATAGHTAGGDQVAGAEVIIDAGGTALIRSGTQEIGTGTLTVLRQVGADVLGLPLRDVRFDLGDSDFPWAPPSVASATVPCTGTGVVRAATAARDQVIARAVADEHGPLHGLPPARIGVEDGFLFDLDRPSRRVSHRDALQGRPVRAAVPMGEELTTAYSVGAVFAEVGVHRLLGRVRVSRVVGVYDCGRVLNERTLRSQAVGGVIWGIGVALTEHTLVDPRLGRVVTPNLSTYLMPVNADVPGLDLTFIDRPDPSSEALGARGFGETPATGVAPAIANAVHHAIGHRVRDLPITQDKILAALSPPPPQRL</sequence>
<reference evidence="5" key="1">
    <citation type="journal article" date="2019" name="Int. J. Syst. Evol. Microbiol.">
        <title>The Global Catalogue of Microorganisms (GCM) 10K type strain sequencing project: providing services to taxonomists for standard genome sequencing and annotation.</title>
        <authorList>
            <consortium name="The Broad Institute Genomics Platform"/>
            <consortium name="The Broad Institute Genome Sequencing Center for Infectious Disease"/>
            <person name="Wu L."/>
            <person name="Ma J."/>
        </authorList>
    </citation>
    <scope>NUCLEOTIDE SEQUENCE [LARGE SCALE GENOMIC DNA]</scope>
    <source>
        <strain evidence="5">JCM 16114</strain>
    </source>
</reference>
<gene>
    <name evidence="4" type="ORF">GCM10009850_097270</name>
</gene>
<evidence type="ECO:0000256" key="2">
    <source>
        <dbReference type="ARBA" id="ARBA00023002"/>
    </source>
</evidence>